<reference evidence="11" key="1">
    <citation type="journal article" date="2019" name="Int. J. Syst. Evol. Microbiol.">
        <title>The Global Catalogue of Microorganisms (GCM) 10K type strain sequencing project: providing services to taxonomists for standard genome sequencing and annotation.</title>
        <authorList>
            <consortium name="The Broad Institute Genomics Platform"/>
            <consortium name="The Broad Institute Genome Sequencing Center for Infectious Disease"/>
            <person name="Wu L."/>
            <person name="Ma J."/>
        </authorList>
    </citation>
    <scope>NUCLEOTIDE SEQUENCE [LARGE SCALE GENOMIC DNA]</scope>
    <source>
        <strain evidence="11">JCM 17593</strain>
    </source>
</reference>
<dbReference type="InterPro" id="IPR000032">
    <property type="entry name" value="HPr-like"/>
</dbReference>
<dbReference type="PRINTS" id="PR00107">
    <property type="entry name" value="PHOSPHOCPHPR"/>
</dbReference>
<keyword evidence="11" id="KW-1185">Reference proteome</keyword>
<evidence type="ECO:0000256" key="3">
    <source>
        <dbReference type="ARBA" id="ARBA00003681"/>
    </source>
</evidence>
<comment type="function">
    <text evidence="2">Component of the dihydroxyacetone kinase complex, which is responsible for the phosphoenolpyruvate (PEP)-dependent phosphorylation of dihydroxyacetone. DhaM serves as the phosphoryl donor. Is phosphorylated by phosphoenolpyruvate in an EI- and HPr-dependent reaction, and a phosphorelay system on histidine residues finally leads to phosphoryl transfer to DhaL and dihydroxyacetone.</text>
</comment>
<dbReference type="PROSITE" id="PS51096">
    <property type="entry name" value="PTS_EIIA_TYPE_4"/>
    <property type="match status" value="1"/>
</dbReference>
<dbReference type="NCBIfam" id="TIGR01003">
    <property type="entry name" value="PTS_HPr_family"/>
    <property type="match status" value="1"/>
</dbReference>
<dbReference type="EMBL" id="BAABBX010000016">
    <property type="protein sequence ID" value="GAA4194122.1"/>
    <property type="molecule type" value="Genomic_DNA"/>
</dbReference>
<dbReference type="InterPro" id="IPR001020">
    <property type="entry name" value="PTS_HPr_His_P_site"/>
</dbReference>
<dbReference type="InterPro" id="IPR012844">
    <property type="entry name" value="DhaM_N"/>
</dbReference>
<dbReference type="PROSITE" id="PS51350">
    <property type="entry name" value="PTS_HPR_DOM"/>
    <property type="match status" value="1"/>
</dbReference>
<dbReference type="CDD" id="cd00367">
    <property type="entry name" value="PTS-HPr_like"/>
    <property type="match status" value="1"/>
</dbReference>
<comment type="caution">
    <text evidence="10">The sequence shown here is derived from an EMBL/GenBank/DDBJ whole genome shotgun (WGS) entry which is preliminary data.</text>
</comment>
<dbReference type="InterPro" id="IPR004701">
    <property type="entry name" value="PTS_EIIA_man-typ"/>
</dbReference>
<dbReference type="EC" id="2.7.1.121" evidence="4"/>
<accession>A0ABP8AZG9</accession>
<evidence type="ECO:0000256" key="1">
    <source>
        <dbReference type="ARBA" id="ARBA00001113"/>
    </source>
</evidence>
<evidence type="ECO:0000313" key="11">
    <source>
        <dbReference type="Proteomes" id="UP001500213"/>
    </source>
</evidence>
<feature type="domain" description="HPr" evidence="9">
    <location>
        <begin position="142"/>
        <end position="225"/>
    </location>
</feature>
<dbReference type="InterPro" id="IPR039643">
    <property type="entry name" value="DhaM"/>
</dbReference>
<evidence type="ECO:0000256" key="5">
    <source>
        <dbReference type="ARBA" id="ARBA00020422"/>
    </source>
</evidence>
<comment type="subunit">
    <text evidence="7">Homodimer. The dihydroxyacetone kinase complex is composed of a homodimer of DhaM, a homodimer of DhaK and the subunit DhaL.</text>
</comment>
<evidence type="ECO:0000256" key="4">
    <source>
        <dbReference type="ARBA" id="ARBA00012095"/>
    </source>
</evidence>
<dbReference type="PANTHER" id="PTHR38594:SF1">
    <property type="entry name" value="PEP-DEPENDENT DIHYDROXYACETONE KINASE, PHOSPHORYL DONOR SUBUNIT DHAM"/>
    <property type="match status" value="1"/>
</dbReference>
<dbReference type="NCBIfam" id="TIGR02364">
    <property type="entry name" value="dha_pts"/>
    <property type="match status" value="1"/>
</dbReference>
<comment type="catalytic activity">
    <reaction evidence="1">
        <text>dihydroxyacetone + phosphoenolpyruvate = dihydroxyacetone phosphate + pyruvate</text>
        <dbReference type="Rhea" id="RHEA:18381"/>
        <dbReference type="ChEBI" id="CHEBI:15361"/>
        <dbReference type="ChEBI" id="CHEBI:16016"/>
        <dbReference type="ChEBI" id="CHEBI:57642"/>
        <dbReference type="ChEBI" id="CHEBI:58702"/>
        <dbReference type="EC" id="2.7.1.121"/>
    </reaction>
</comment>
<evidence type="ECO:0000259" key="8">
    <source>
        <dbReference type="PROSITE" id="PS51096"/>
    </source>
</evidence>
<dbReference type="SUPFAM" id="SSF53062">
    <property type="entry name" value="PTS system fructose IIA component-like"/>
    <property type="match status" value="1"/>
</dbReference>
<comment type="function">
    <text evidence="3">General (non sugar-specific) component of the phosphoenolpyruvate-dependent sugar phosphotransferase system (sugar PTS). This major carbohydrate active-transport system catalyzes the phosphorylation of incoming sugar substrates concomitantly with their translocation across the cell membrane. The phosphoryl group from phosphoenolpyruvate (PEP) is transferred to the phosphoryl carrier protein HPr by enzyme I. Phospho-HPr then transfers it to the PTS EIIA domain.</text>
</comment>
<dbReference type="RefSeq" id="WP_344778136.1">
    <property type="nucleotide sequence ID" value="NZ_BAABBX010000016.1"/>
</dbReference>
<evidence type="ECO:0000256" key="6">
    <source>
        <dbReference type="ARBA" id="ARBA00022679"/>
    </source>
</evidence>
<keyword evidence="10" id="KW-0418">Kinase</keyword>
<dbReference type="PROSITE" id="PS00369">
    <property type="entry name" value="PTS_HPR_HIS"/>
    <property type="match status" value="1"/>
</dbReference>
<dbReference type="Proteomes" id="UP001500213">
    <property type="component" value="Unassembled WGS sequence"/>
</dbReference>
<dbReference type="Gene3D" id="3.40.50.510">
    <property type="entry name" value="Phosphotransferase system, mannose-type IIA component"/>
    <property type="match status" value="1"/>
</dbReference>
<evidence type="ECO:0000313" key="10">
    <source>
        <dbReference type="EMBL" id="GAA4194122.1"/>
    </source>
</evidence>
<organism evidence="10 11">
    <name type="scientific">Gryllotalpicola kribbensis</name>
    <dbReference type="NCBI Taxonomy" id="993084"/>
    <lineage>
        <taxon>Bacteria</taxon>
        <taxon>Bacillati</taxon>
        <taxon>Actinomycetota</taxon>
        <taxon>Actinomycetes</taxon>
        <taxon>Micrococcales</taxon>
        <taxon>Microbacteriaceae</taxon>
        <taxon>Gryllotalpicola</taxon>
    </lineage>
</organism>
<dbReference type="SUPFAM" id="SSF55594">
    <property type="entry name" value="HPr-like"/>
    <property type="match status" value="1"/>
</dbReference>
<dbReference type="InterPro" id="IPR036662">
    <property type="entry name" value="PTS_EIIA_man-typ_sf"/>
</dbReference>
<evidence type="ECO:0000256" key="2">
    <source>
        <dbReference type="ARBA" id="ARBA00002788"/>
    </source>
</evidence>
<proteinExistence type="predicted"/>
<evidence type="ECO:0000259" key="9">
    <source>
        <dbReference type="PROSITE" id="PS51350"/>
    </source>
</evidence>
<keyword evidence="6" id="KW-0808">Transferase</keyword>
<feature type="domain" description="PTS EIIA type-4" evidence="8">
    <location>
        <begin position="5"/>
        <end position="132"/>
    </location>
</feature>
<dbReference type="InterPro" id="IPR035895">
    <property type="entry name" value="HPr-like_sf"/>
</dbReference>
<evidence type="ECO:0000256" key="7">
    <source>
        <dbReference type="ARBA" id="ARBA00046577"/>
    </source>
</evidence>
<sequence length="227" mass="22423">MTGARVGLVLVSHSSFVARGAADMAAQVAGEVRVLPVGGAAGGGLGTDFDSVLVALRAADAGAGVLVLADLGSAVMTAETAIEQLPEDDAARVAVADAPIVEGAVAAAVAAQTGADLGAVRTAAEGAGKRPRPASAPPESGHYARTMTLVNDDGLHARPAAEFVKLAATFPARVTVNGRDARSLLAILSLGLTKGTTIEIATEEPGGRAAVDALAALVTSGFERPAE</sequence>
<dbReference type="Gene3D" id="3.30.1340.10">
    <property type="entry name" value="HPr-like"/>
    <property type="match status" value="1"/>
</dbReference>
<dbReference type="Pfam" id="PF03610">
    <property type="entry name" value="EIIA-man"/>
    <property type="match status" value="1"/>
</dbReference>
<dbReference type="GO" id="GO:0016301">
    <property type="term" value="F:kinase activity"/>
    <property type="evidence" value="ECO:0007669"/>
    <property type="project" value="UniProtKB-KW"/>
</dbReference>
<gene>
    <name evidence="10" type="primary">dhaM</name>
    <name evidence="10" type="ORF">GCM10022288_29040</name>
</gene>
<dbReference type="Pfam" id="PF00381">
    <property type="entry name" value="PTS-HPr"/>
    <property type="match status" value="1"/>
</dbReference>
<protein>
    <recommendedName>
        <fullName evidence="5">Phosphocarrier protein HPr</fullName>
        <ecNumber evidence="4">2.7.1.121</ecNumber>
    </recommendedName>
</protein>
<name>A0ABP8AZG9_9MICO</name>
<dbReference type="PANTHER" id="PTHR38594">
    <property type="entry name" value="PEP-DEPENDENT DIHYDROXYACETONE KINASE, PHOSPHORYL DONOR SUBUNIT DHAM"/>
    <property type="match status" value="1"/>
</dbReference>